<dbReference type="PROSITE" id="PS00122">
    <property type="entry name" value="CARBOXYLESTERASE_B_1"/>
    <property type="match status" value="1"/>
</dbReference>
<dbReference type="OrthoDB" id="408631at2759"/>
<dbReference type="GO" id="GO:0016787">
    <property type="term" value="F:hydrolase activity"/>
    <property type="evidence" value="ECO:0007669"/>
    <property type="project" value="UniProtKB-KW"/>
</dbReference>
<dbReference type="InterPro" id="IPR029058">
    <property type="entry name" value="AB_hydrolase_fold"/>
</dbReference>
<dbReference type="InterPro" id="IPR050309">
    <property type="entry name" value="Type-B_Carboxylest/Lipase"/>
</dbReference>
<comment type="similarity">
    <text evidence="1 3">Belongs to the type-B carboxylesterase/lipase family.</text>
</comment>
<evidence type="ECO:0000256" key="3">
    <source>
        <dbReference type="RuleBase" id="RU361235"/>
    </source>
</evidence>
<organism evidence="5 6">
    <name type="scientific">Antrodiella citrinella</name>
    <dbReference type="NCBI Taxonomy" id="2447956"/>
    <lineage>
        <taxon>Eukaryota</taxon>
        <taxon>Fungi</taxon>
        <taxon>Dikarya</taxon>
        <taxon>Basidiomycota</taxon>
        <taxon>Agaricomycotina</taxon>
        <taxon>Agaricomycetes</taxon>
        <taxon>Polyporales</taxon>
        <taxon>Steccherinaceae</taxon>
        <taxon>Antrodiella</taxon>
    </lineage>
</organism>
<evidence type="ECO:0000256" key="2">
    <source>
        <dbReference type="ARBA" id="ARBA00022801"/>
    </source>
</evidence>
<feature type="signal peptide" evidence="3">
    <location>
        <begin position="1"/>
        <end position="22"/>
    </location>
</feature>
<gene>
    <name evidence="5" type="ORF">EUX98_g6648</name>
</gene>
<dbReference type="InterPro" id="IPR019819">
    <property type="entry name" value="Carboxylesterase_B_CS"/>
</dbReference>
<dbReference type="AlphaFoldDB" id="A0A4S4MNQ9"/>
<proteinExistence type="inferred from homology"/>
<accession>A0A4S4MNQ9</accession>
<comment type="caution">
    <text evidence="5">The sequence shown here is derived from an EMBL/GenBank/DDBJ whole genome shotgun (WGS) entry which is preliminary data.</text>
</comment>
<dbReference type="Gene3D" id="3.40.50.1820">
    <property type="entry name" value="alpha/beta hydrolase"/>
    <property type="match status" value="1"/>
</dbReference>
<dbReference type="EMBL" id="SGPM01000244">
    <property type="protein sequence ID" value="THH27529.1"/>
    <property type="molecule type" value="Genomic_DNA"/>
</dbReference>
<protein>
    <recommendedName>
        <fullName evidence="3">Carboxylic ester hydrolase</fullName>
        <ecNumber evidence="3">3.1.1.-</ecNumber>
    </recommendedName>
</protein>
<name>A0A4S4MNQ9_9APHY</name>
<feature type="chain" id="PRO_5020863610" description="Carboxylic ester hydrolase" evidence="3">
    <location>
        <begin position="23"/>
        <end position="574"/>
    </location>
</feature>
<evidence type="ECO:0000259" key="4">
    <source>
        <dbReference type="Pfam" id="PF00135"/>
    </source>
</evidence>
<evidence type="ECO:0000256" key="1">
    <source>
        <dbReference type="ARBA" id="ARBA00005964"/>
    </source>
</evidence>
<dbReference type="Proteomes" id="UP000308730">
    <property type="component" value="Unassembled WGS sequence"/>
</dbReference>
<keyword evidence="3" id="KW-0732">Signal</keyword>
<sequence length="574" mass="62725">MHSSLYLLAYLPFTCLVLLTAAERRAFTATPPVLLDDSDATVIGSTDGLTNKFLGIPYAQPPVGELRFRHPQPIERYASTYTASNFGPFCPQQYVPTLTTVPPTLDLDLADKILSTVLNASAPQSEDCLTLNVWTPPNANPESGFPVAIWIHGGGFQDGGSALYDGGVIVERAVQLSEPMIVVTINYRLSALGWLTGAEARDAGVGNLGYSDQRLALQWIQKHIRSFGGDRAKVVIWGQSAGAMSVAAHMLTNGGNNEGLFRGAFMQSGSLLPLGDMQGAQVFYDNLVADAGCEGAFDTLRCLRYIPFHRLKAAMDKSPGFYAYQSLATSWWARADGKFLPKPTYELAAEGSISRVPLVIGSCDDEGTIVALTSLNITTTAQLHTWLSTYFFINASRAEIDGLLAAYPEDPSQGSPFNTGRLDAPTPQFKRIAALVGDMMFEAPRKAFLAATSGRQDVWTYTYRRNKDVAVLGSAHIMDLFDMFGPSDMTDHLIHFVSYLDPNGLAHQTALDVPHTQDMFAVGGSLLFWPKYHSTSKTKLVYMDGSVPLGFAEDTERDEQLHYMDKFLRGNPVR</sequence>
<dbReference type="Pfam" id="PF00135">
    <property type="entry name" value="COesterase"/>
    <property type="match status" value="1"/>
</dbReference>
<dbReference type="PROSITE" id="PS00941">
    <property type="entry name" value="CARBOXYLESTERASE_B_2"/>
    <property type="match status" value="1"/>
</dbReference>
<evidence type="ECO:0000313" key="5">
    <source>
        <dbReference type="EMBL" id="THH27529.1"/>
    </source>
</evidence>
<keyword evidence="6" id="KW-1185">Reference proteome</keyword>
<dbReference type="SUPFAM" id="SSF53474">
    <property type="entry name" value="alpha/beta-Hydrolases"/>
    <property type="match status" value="1"/>
</dbReference>
<dbReference type="PANTHER" id="PTHR11559">
    <property type="entry name" value="CARBOXYLESTERASE"/>
    <property type="match status" value="1"/>
</dbReference>
<keyword evidence="2 3" id="KW-0378">Hydrolase</keyword>
<dbReference type="EC" id="3.1.1.-" evidence="3"/>
<reference evidence="5 6" key="1">
    <citation type="submission" date="2019-02" db="EMBL/GenBank/DDBJ databases">
        <title>Genome sequencing of the rare red list fungi Antrodiella citrinella (Flaviporus citrinellus).</title>
        <authorList>
            <person name="Buettner E."/>
            <person name="Kellner H."/>
        </authorList>
    </citation>
    <scope>NUCLEOTIDE SEQUENCE [LARGE SCALE GENOMIC DNA]</scope>
    <source>
        <strain evidence="5 6">DSM 108506</strain>
    </source>
</reference>
<dbReference type="InterPro" id="IPR019826">
    <property type="entry name" value="Carboxylesterase_B_AS"/>
</dbReference>
<evidence type="ECO:0000313" key="6">
    <source>
        <dbReference type="Proteomes" id="UP000308730"/>
    </source>
</evidence>
<dbReference type="InterPro" id="IPR002018">
    <property type="entry name" value="CarbesteraseB"/>
</dbReference>
<feature type="domain" description="Carboxylesterase type B" evidence="4">
    <location>
        <begin position="49"/>
        <end position="487"/>
    </location>
</feature>